<proteinExistence type="predicted"/>
<gene>
    <name evidence="2" type="ORF">CYMTET_12385</name>
</gene>
<feature type="signal peptide" evidence="1">
    <location>
        <begin position="1"/>
        <end position="44"/>
    </location>
</feature>
<feature type="chain" id="PRO_5042131176" evidence="1">
    <location>
        <begin position="45"/>
        <end position="164"/>
    </location>
</feature>
<protein>
    <submittedName>
        <fullName evidence="2">Uncharacterized protein</fullName>
    </submittedName>
</protein>
<evidence type="ECO:0000313" key="2">
    <source>
        <dbReference type="EMBL" id="KAK3279752.1"/>
    </source>
</evidence>
<evidence type="ECO:0000313" key="3">
    <source>
        <dbReference type="Proteomes" id="UP001190700"/>
    </source>
</evidence>
<organism evidence="2 3">
    <name type="scientific">Cymbomonas tetramitiformis</name>
    <dbReference type="NCBI Taxonomy" id="36881"/>
    <lineage>
        <taxon>Eukaryota</taxon>
        <taxon>Viridiplantae</taxon>
        <taxon>Chlorophyta</taxon>
        <taxon>Pyramimonadophyceae</taxon>
        <taxon>Pyramimonadales</taxon>
        <taxon>Pyramimonadaceae</taxon>
        <taxon>Cymbomonas</taxon>
    </lineage>
</organism>
<sequence>MVQILLGWFIQNHCTLKASGRSWARFVAADLLLLLLLRHYKALALDATPFGDSGDSSLITHVASTPQFSDCDTQTPSVVFVDRDSQTSFNKLRYDIGVQDDLFESKVALFNDAYELSGWFLSSISPFNFNDEEVVPWMNVAVQHMEANPAIPLPESVCSVTLDV</sequence>
<name>A0AAE0LC74_9CHLO</name>
<accession>A0AAE0LC74</accession>
<dbReference type="AlphaFoldDB" id="A0AAE0LC74"/>
<dbReference type="EMBL" id="LGRX02004691">
    <property type="protein sequence ID" value="KAK3279752.1"/>
    <property type="molecule type" value="Genomic_DNA"/>
</dbReference>
<comment type="caution">
    <text evidence="2">The sequence shown here is derived from an EMBL/GenBank/DDBJ whole genome shotgun (WGS) entry which is preliminary data.</text>
</comment>
<evidence type="ECO:0000256" key="1">
    <source>
        <dbReference type="SAM" id="SignalP"/>
    </source>
</evidence>
<keyword evidence="1" id="KW-0732">Signal</keyword>
<reference evidence="2 3" key="1">
    <citation type="journal article" date="2015" name="Genome Biol. Evol.">
        <title>Comparative Genomics of a Bacterivorous Green Alga Reveals Evolutionary Causalities and Consequences of Phago-Mixotrophic Mode of Nutrition.</title>
        <authorList>
            <person name="Burns J.A."/>
            <person name="Paasch A."/>
            <person name="Narechania A."/>
            <person name="Kim E."/>
        </authorList>
    </citation>
    <scope>NUCLEOTIDE SEQUENCE [LARGE SCALE GENOMIC DNA]</scope>
    <source>
        <strain evidence="2 3">PLY_AMNH</strain>
    </source>
</reference>
<dbReference type="Proteomes" id="UP001190700">
    <property type="component" value="Unassembled WGS sequence"/>
</dbReference>
<keyword evidence="3" id="KW-1185">Reference proteome</keyword>